<evidence type="ECO:0000313" key="1">
    <source>
        <dbReference type="EMBL" id="MBB4103043.1"/>
    </source>
</evidence>
<name>A0A7W6P0Z2_9HYPH</name>
<dbReference type="EMBL" id="JACIDU010000005">
    <property type="protein sequence ID" value="MBB4103043.1"/>
    <property type="molecule type" value="Genomic_DNA"/>
</dbReference>
<evidence type="ECO:0000313" key="2">
    <source>
        <dbReference type="Proteomes" id="UP000584824"/>
    </source>
</evidence>
<gene>
    <name evidence="1" type="ORF">GGQ66_001598</name>
</gene>
<protein>
    <submittedName>
        <fullName evidence="1">Uncharacterized protein with PhoU and TrkA domain</fullName>
    </submittedName>
</protein>
<comment type="caution">
    <text evidence="1">The sequence shown here is derived from an EMBL/GenBank/DDBJ whole genome shotgun (WGS) entry which is preliminary data.</text>
</comment>
<dbReference type="Proteomes" id="UP000584824">
    <property type="component" value="Unassembled WGS sequence"/>
</dbReference>
<proteinExistence type="predicted"/>
<dbReference type="AlphaFoldDB" id="A0A7W6P0Z2"/>
<accession>A0A7W6P0Z2</accession>
<reference evidence="1 2" key="1">
    <citation type="submission" date="2020-08" db="EMBL/GenBank/DDBJ databases">
        <title>Genomic Encyclopedia of Type Strains, Phase IV (KMG-IV): sequencing the most valuable type-strain genomes for metagenomic binning, comparative biology and taxonomic classification.</title>
        <authorList>
            <person name="Goeker M."/>
        </authorList>
    </citation>
    <scope>NUCLEOTIDE SEQUENCE [LARGE SCALE GENOMIC DNA]</scope>
    <source>
        <strain evidence="1 2">DSM 26385</strain>
    </source>
</reference>
<keyword evidence="2" id="KW-1185">Reference proteome</keyword>
<organism evidence="1 2">
    <name type="scientific">Allorhizobium borbori</name>
    <dbReference type="NCBI Taxonomy" id="485907"/>
    <lineage>
        <taxon>Bacteria</taxon>
        <taxon>Pseudomonadati</taxon>
        <taxon>Pseudomonadota</taxon>
        <taxon>Alphaproteobacteria</taxon>
        <taxon>Hyphomicrobiales</taxon>
        <taxon>Rhizobiaceae</taxon>
        <taxon>Rhizobium/Agrobacterium group</taxon>
        <taxon>Allorhizobium</taxon>
    </lineage>
</organism>
<sequence length="126" mass="13499">MNDEPKSTGARRRRAAYRLGVEAGRRTGQIEAINKLAEVASAVAFQAGEPANEIAGLILSGIATKPALIERFMAEGSELIIDGTLIPTFAGIQGTLTYRALNGEIVHPDERRNRLPRAATKSEASK</sequence>
<dbReference type="RefSeq" id="WP_237358822.1">
    <property type="nucleotide sequence ID" value="NZ_JACIDU010000005.1"/>
</dbReference>